<dbReference type="RefSeq" id="WP_008582605.1">
    <property type="nucleotide sequence ID" value="NZ_CP007035.1"/>
</dbReference>
<dbReference type="OrthoDB" id="9811239at2"/>
<evidence type="ECO:0000313" key="2">
    <source>
        <dbReference type="Proteomes" id="UP000003586"/>
    </source>
</evidence>
<accession>W0F631</accession>
<dbReference type="SUPFAM" id="SSF53756">
    <property type="entry name" value="UDP-Glycosyltransferase/glycogen phosphorylase"/>
    <property type="match status" value="1"/>
</dbReference>
<dbReference type="Gene3D" id="3.40.50.2000">
    <property type="entry name" value="Glycogen Phosphorylase B"/>
    <property type="match status" value="2"/>
</dbReference>
<proteinExistence type="predicted"/>
<dbReference type="Pfam" id="PF13692">
    <property type="entry name" value="Glyco_trans_1_4"/>
    <property type="match status" value="1"/>
</dbReference>
<dbReference type="eggNOG" id="COG0438">
    <property type="taxonomic scope" value="Bacteria"/>
</dbReference>
<dbReference type="PANTHER" id="PTHR12526">
    <property type="entry name" value="GLYCOSYLTRANSFERASE"/>
    <property type="match status" value="1"/>
</dbReference>
<dbReference type="HOGENOM" id="CLU_717542_0_0_10"/>
<dbReference type="CDD" id="cd03801">
    <property type="entry name" value="GT4_PimA-like"/>
    <property type="match status" value="1"/>
</dbReference>
<dbReference type="STRING" id="929713.NIASO_20455"/>
<dbReference type="KEGG" id="nso:NIASO_20455"/>
<dbReference type="GO" id="GO:0016757">
    <property type="term" value="F:glycosyltransferase activity"/>
    <property type="evidence" value="ECO:0007669"/>
    <property type="project" value="TreeGrafter"/>
</dbReference>
<protein>
    <submittedName>
        <fullName evidence="1">Glycosyl transferase family 1</fullName>
    </submittedName>
</protein>
<keyword evidence="2" id="KW-1185">Reference proteome</keyword>
<dbReference type="Proteomes" id="UP000003586">
    <property type="component" value="Chromosome"/>
</dbReference>
<keyword evidence="1" id="KW-0808">Transferase</keyword>
<dbReference type="AlphaFoldDB" id="W0F631"/>
<sequence length="392" mass="44133">MKQHYHLSIVSCCIDDWGGSEELWARSIPLLQKSNCRFTLYKERINSGHPEIKKLAALGVHFTELNPPRSIVSRAARKIRASTAALRSRSPGNLITSSVLPVRFRKHLKAERPDLVIVAQGINFDGLEFAFECMQLRIPYVIITQKGVDFYWPPPASRSAMRSTLLAAKQCYFVSRHNQQLTEEQFSIRLSNATLVSNPVKLIREPLPFPPADKTYRLACVGRLFIIDKGQDILLRILSREPWRSRNIEVSFIGRGTDEEAIRELAQFLDVPHTAFHGYSEDISAIWQTHHALLLPSRSEGMALSVLEAMAAGRVAIVTNAGGHGEIIDHGTNGFISDATETAFEQNMEQAWQQRHAWKAIGENAAAYIHDHIPQSPETEFSLSILKQLHDI</sequence>
<name>W0F631_9BACT</name>
<evidence type="ECO:0000313" key="1">
    <source>
        <dbReference type="EMBL" id="AHF16919.1"/>
    </source>
</evidence>
<organism evidence="1 2">
    <name type="scientific">Niabella soli DSM 19437</name>
    <dbReference type="NCBI Taxonomy" id="929713"/>
    <lineage>
        <taxon>Bacteria</taxon>
        <taxon>Pseudomonadati</taxon>
        <taxon>Bacteroidota</taxon>
        <taxon>Chitinophagia</taxon>
        <taxon>Chitinophagales</taxon>
        <taxon>Chitinophagaceae</taxon>
        <taxon>Niabella</taxon>
    </lineage>
</organism>
<dbReference type="EMBL" id="CP007035">
    <property type="protein sequence ID" value="AHF16919.1"/>
    <property type="molecule type" value="Genomic_DNA"/>
</dbReference>
<dbReference type="PANTHER" id="PTHR12526:SF638">
    <property type="entry name" value="SPORE COAT PROTEIN SA"/>
    <property type="match status" value="1"/>
</dbReference>
<reference evidence="1 2" key="1">
    <citation type="submission" date="2013-12" db="EMBL/GenBank/DDBJ databases">
        <authorList>
            <consortium name="DOE Joint Genome Institute"/>
            <person name="Eisen J."/>
            <person name="Huntemann M."/>
            <person name="Han J."/>
            <person name="Chen A."/>
            <person name="Kyrpides N."/>
            <person name="Mavromatis K."/>
            <person name="Markowitz V."/>
            <person name="Palaniappan K."/>
            <person name="Ivanova N."/>
            <person name="Schaumberg A."/>
            <person name="Pati A."/>
            <person name="Liolios K."/>
            <person name="Nordberg H.P."/>
            <person name="Cantor M.N."/>
            <person name="Hua S.X."/>
            <person name="Woyke T."/>
        </authorList>
    </citation>
    <scope>NUCLEOTIDE SEQUENCE [LARGE SCALE GENOMIC DNA]</scope>
    <source>
        <strain evidence="2">DSM 19437</strain>
    </source>
</reference>
<gene>
    <name evidence="1" type="ORF">NIASO_20455</name>
</gene>